<dbReference type="Proteomes" id="UP000580250">
    <property type="component" value="Unassembled WGS sequence"/>
</dbReference>
<dbReference type="AlphaFoldDB" id="A0A6V7WNY9"/>
<evidence type="ECO:0000313" key="2">
    <source>
        <dbReference type="Proteomes" id="UP000580250"/>
    </source>
</evidence>
<protein>
    <submittedName>
        <fullName evidence="1">Uncharacterized protein</fullName>
    </submittedName>
</protein>
<name>A0A6V7WNY9_MELEN</name>
<organism evidence="1 2">
    <name type="scientific">Meloidogyne enterolobii</name>
    <name type="common">Root-knot nematode worm</name>
    <name type="synonym">Meloidogyne mayaguensis</name>
    <dbReference type="NCBI Taxonomy" id="390850"/>
    <lineage>
        <taxon>Eukaryota</taxon>
        <taxon>Metazoa</taxon>
        <taxon>Ecdysozoa</taxon>
        <taxon>Nematoda</taxon>
        <taxon>Chromadorea</taxon>
        <taxon>Rhabditida</taxon>
        <taxon>Tylenchina</taxon>
        <taxon>Tylenchomorpha</taxon>
        <taxon>Tylenchoidea</taxon>
        <taxon>Meloidogynidae</taxon>
        <taxon>Meloidogyninae</taxon>
        <taxon>Meloidogyne</taxon>
    </lineage>
</organism>
<proteinExistence type="predicted"/>
<evidence type="ECO:0000313" key="1">
    <source>
        <dbReference type="EMBL" id="CAD2188708.1"/>
    </source>
</evidence>
<accession>A0A6V7WNY9</accession>
<gene>
    <name evidence="1" type="ORF">MENT_LOCUS41376</name>
</gene>
<dbReference type="EMBL" id="CAJEWN010000710">
    <property type="protein sequence ID" value="CAD2188708.1"/>
    <property type="molecule type" value="Genomic_DNA"/>
</dbReference>
<reference evidence="1 2" key="1">
    <citation type="submission" date="2020-08" db="EMBL/GenBank/DDBJ databases">
        <authorList>
            <person name="Koutsovoulos G."/>
            <person name="Danchin GJ E."/>
        </authorList>
    </citation>
    <scope>NUCLEOTIDE SEQUENCE [LARGE SCALE GENOMIC DNA]</scope>
</reference>
<sequence>MNSLVPVEYELDDCSTVCTINLEDVVVYSSNVISVPREGFNVAMKTFEKTRPVFCRVIHWIDFLCFG</sequence>
<comment type="caution">
    <text evidence="1">The sequence shown here is derived from an EMBL/GenBank/DDBJ whole genome shotgun (WGS) entry which is preliminary data.</text>
</comment>